<accession>A0AAD5SFG8</accession>
<proteinExistence type="predicted"/>
<dbReference type="Proteomes" id="UP001212841">
    <property type="component" value="Unassembled WGS sequence"/>
</dbReference>
<evidence type="ECO:0000313" key="3">
    <source>
        <dbReference type="Proteomes" id="UP001212841"/>
    </source>
</evidence>
<evidence type="ECO:0000313" key="2">
    <source>
        <dbReference type="EMBL" id="KAJ3048496.1"/>
    </source>
</evidence>
<feature type="region of interest" description="Disordered" evidence="1">
    <location>
        <begin position="1"/>
        <end position="23"/>
    </location>
</feature>
<organism evidence="2 3">
    <name type="scientific">Rhizophlyctis rosea</name>
    <dbReference type="NCBI Taxonomy" id="64517"/>
    <lineage>
        <taxon>Eukaryota</taxon>
        <taxon>Fungi</taxon>
        <taxon>Fungi incertae sedis</taxon>
        <taxon>Chytridiomycota</taxon>
        <taxon>Chytridiomycota incertae sedis</taxon>
        <taxon>Chytridiomycetes</taxon>
        <taxon>Rhizophlyctidales</taxon>
        <taxon>Rhizophlyctidaceae</taxon>
        <taxon>Rhizophlyctis</taxon>
    </lineage>
</organism>
<evidence type="ECO:0000256" key="1">
    <source>
        <dbReference type="SAM" id="MobiDB-lite"/>
    </source>
</evidence>
<dbReference type="EMBL" id="JADGJD010000781">
    <property type="protein sequence ID" value="KAJ3048496.1"/>
    <property type="molecule type" value="Genomic_DNA"/>
</dbReference>
<dbReference type="AlphaFoldDB" id="A0AAD5SFG8"/>
<keyword evidence="3" id="KW-1185">Reference proteome</keyword>
<sequence>MHAEYDAGVVRLKEPPSAPHEAAHGAVNQEVTMSLTVSGAGRSFKWMGSTRYWWTAFSKVADQCFLPSDRTLAGQPSIEPTL</sequence>
<gene>
    <name evidence="2" type="ORF">HK097_010481</name>
</gene>
<feature type="non-terminal residue" evidence="2">
    <location>
        <position position="1"/>
    </location>
</feature>
<protein>
    <submittedName>
        <fullName evidence="2">Uncharacterized protein</fullName>
    </submittedName>
</protein>
<comment type="caution">
    <text evidence="2">The sequence shown here is derived from an EMBL/GenBank/DDBJ whole genome shotgun (WGS) entry which is preliminary data.</text>
</comment>
<name>A0AAD5SFG8_9FUNG</name>
<reference evidence="2" key="1">
    <citation type="submission" date="2020-05" db="EMBL/GenBank/DDBJ databases">
        <title>Phylogenomic resolution of chytrid fungi.</title>
        <authorList>
            <person name="Stajich J.E."/>
            <person name="Amses K."/>
            <person name="Simmons R."/>
            <person name="Seto K."/>
            <person name="Myers J."/>
            <person name="Bonds A."/>
            <person name="Quandt C.A."/>
            <person name="Barry K."/>
            <person name="Liu P."/>
            <person name="Grigoriev I."/>
            <person name="Longcore J.E."/>
            <person name="James T.Y."/>
        </authorList>
    </citation>
    <scope>NUCLEOTIDE SEQUENCE</scope>
    <source>
        <strain evidence="2">JEL0318</strain>
    </source>
</reference>